<evidence type="ECO:0000313" key="4">
    <source>
        <dbReference type="WBParaSite" id="HDID_0000766401-mRNA-1"/>
    </source>
</evidence>
<dbReference type="Proteomes" id="UP000274504">
    <property type="component" value="Unassembled WGS sequence"/>
</dbReference>
<evidence type="ECO:0000313" key="3">
    <source>
        <dbReference type="Proteomes" id="UP000274504"/>
    </source>
</evidence>
<proteinExistence type="predicted"/>
<feature type="transmembrane region" description="Helical" evidence="1">
    <location>
        <begin position="419"/>
        <end position="440"/>
    </location>
</feature>
<feature type="transmembrane region" description="Helical" evidence="1">
    <location>
        <begin position="557"/>
        <end position="578"/>
    </location>
</feature>
<feature type="transmembrane region" description="Helical" evidence="1">
    <location>
        <begin position="590"/>
        <end position="610"/>
    </location>
</feature>
<dbReference type="AlphaFoldDB" id="A0A0R3SR91"/>
<sequence>MLAHEEFAITLGNYLREMQLSGTTAAIIQHLAILLFSLPVLSYEQNSFPAECLTTKDCYCDYKCTESKDCCSSVNGSQPVTASDRSFIQPVCISYENVFNMHSVSPNGLYVSAIAQCPDNKRVSEDIRARCNEADLSLLNDEDKNNLLWLSRNLRTLAPVIGYRDRSVYANVYCAICNGLEKNQVYFSQIKIGCRKDKNEISCLVSAELPRSLARSCLPKGARSFRMRSQFLSMEDIFLIPDEYLNNEYIKLPLVPTDELENETRSGEASVMENVKYGADEAYIWFQIVLLIFSIIGLTLMLIVYGLNSVLRRSLAGLLTMGLGATLLAMEVSFLIVAFGVPGAGNRGFCVFMAAILLFSLLSSFMWMMLMAFQLLLTFGDCKNCFLVIWRYITGQCREIGSAAVYSQGYHTSSSKKRFLKYSPIAIILPLCLVIPAVVVNEKAFNQLALVYAYLSTPSPSGTLDEADMKAIESVQIQNITRVEVLGSHLSIADPGFCPDSARAWFTNFSGLLVWFLVPAALIVVCIQICRLSKESQIHSSPQNEQEKKRRKNSKNLAGICGKLAIILGVTWFVQFFAGWLPHLLVMRRILALVNCAQGGVIALSMLISVKARRALASMLPESWRGYFAPVSTTHSKDRETSSTSKTWTSVLLPKRTRPQPKTDKESNEYFNTITWCQTNKEISSKLKKICEQANLNLTVKPELKLLVWLPKNLPSTVPVIDYQDGCIYKNVYCVM</sequence>
<protein>
    <submittedName>
        <fullName evidence="4">G_PROTEIN_RECEP_F2_4 domain-containing protein</fullName>
    </submittedName>
</protein>
<name>A0A0R3SR91_HYMDI</name>
<keyword evidence="1" id="KW-1133">Transmembrane helix</keyword>
<dbReference type="STRING" id="6216.A0A0R3SR91"/>
<reference evidence="4" key="1">
    <citation type="submission" date="2017-02" db="UniProtKB">
        <authorList>
            <consortium name="WormBaseParasite"/>
        </authorList>
    </citation>
    <scope>IDENTIFICATION</scope>
</reference>
<feature type="transmembrane region" description="Helical" evidence="1">
    <location>
        <begin position="509"/>
        <end position="530"/>
    </location>
</feature>
<evidence type="ECO:0000256" key="1">
    <source>
        <dbReference type="SAM" id="Phobius"/>
    </source>
</evidence>
<dbReference type="WBParaSite" id="HDID_0000766401-mRNA-1">
    <property type="protein sequence ID" value="HDID_0000766401-mRNA-1"/>
    <property type="gene ID" value="HDID_0000766401"/>
</dbReference>
<keyword evidence="1" id="KW-0812">Transmembrane</keyword>
<accession>A0A0R3SR91</accession>
<evidence type="ECO:0000313" key="2">
    <source>
        <dbReference type="EMBL" id="VDL59980.1"/>
    </source>
</evidence>
<dbReference type="PANTHER" id="PTHR45902">
    <property type="entry name" value="LATROPHILIN RECEPTOR-LIKE PROTEIN A"/>
    <property type="match status" value="1"/>
</dbReference>
<feature type="transmembrane region" description="Helical" evidence="1">
    <location>
        <begin position="351"/>
        <end position="373"/>
    </location>
</feature>
<feature type="transmembrane region" description="Helical" evidence="1">
    <location>
        <begin position="317"/>
        <end position="339"/>
    </location>
</feature>
<feature type="transmembrane region" description="Helical" evidence="1">
    <location>
        <begin position="282"/>
        <end position="305"/>
    </location>
</feature>
<dbReference type="OrthoDB" id="6134459at2759"/>
<dbReference type="PANTHER" id="PTHR45902:SF4">
    <property type="entry name" value="G-PROTEIN COUPLED RECEPTORS FAMILY 2 PROFILE 2 DOMAIN-CONTAINING PROTEIN"/>
    <property type="match status" value="1"/>
</dbReference>
<gene>
    <name evidence="2" type="ORF">HDID_LOCUS7662</name>
</gene>
<reference evidence="2 3" key="2">
    <citation type="submission" date="2018-11" db="EMBL/GenBank/DDBJ databases">
        <authorList>
            <consortium name="Pathogen Informatics"/>
        </authorList>
    </citation>
    <scope>NUCLEOTIDE SEQUENCE [LARGE SCALE GENOMIC DNA]</scope>
</reference>
<dbReference type="EMBL" id="UYSG01010961">
    <property type="protein sequence ID" value="VDL59980.1"/>
    <property type="molecule type" value="Genomic_DNA"/>
</dbReference>
<dbReference type="InterPro" id="IPR053231">
    <property type="entry name" value="GPCR_LN-TM7"/>
</dbReference>
<organism evidence="4">
    <name type="scientific">Hymenolepis diminuta</name>
    <name type="common">Rat tapeworm</name>
    <dbReference type="NCBI Taxonomy" id="6216"/>
    <lineage>
        <taxon>Eukaryota</taxon>
        <taxon>Metazoa</taxon>
        <taxon>Spiralia</taxon>
        <taxon>Lophotrochozoa</taxon>
        <taxon>Platyhelminthes</taxon>
        <taxon>Cestoda</taxon>
        <taxon>Eucestoda</taxon>
        <taxon>Cyclophyllidea</taxon>
        <taxon>Hymenolepididae</taxon>
        <taxon>Hymenolepis</taxon>
    </lineage>
</organism>
<dbReference type="Gene3D" id="1.20.1070.10">
    <property type="entry name" value="Rhodopsin 7-helix transmembrane proteins"/>
    <property type="match status" value="1"/>
</dbReference>
<keyword evidence="1" id="KW-0472">Membrane</keyword>